<reference evidence="8 9" key="1">
    <citation type="journal article" date="2013" name="BMC Genomics">
        <title>Reconstruction of the lipid metabolism for the microalga Monoraphidium neglectum from its genome sequence reveals characteristics suitable for biofuel production.</title>
        <authorList>
            <person name="Bogen C."/>
            <person name="Al-Dilaimi A."/>
            <person name="Albersmeier A."/>
            <person name="Wichmann J."/>
            <person name="Grundmann M."/>
            <person name="Rupp O."/>
            <person name="Lauersen K.J."/>
            <person name="Blifernez-Klassen O."/>
            <person name="Kalinowski J."/>
            <person name="Goesmann A."/>
            <person name="Mussgnug J.H."/>
            <person name="Kruse O."/>
        </authorList>
    </citation>
    <scope>NUCLEOTIDE SEQUENCE [LARGE SCALE GENOMIC DNA]</scope>
    <source>
        <strain evidence="8 9">SAG 48.87</strain>
    </source>
</reference>
<evidence type="ECO:0000256" key="3">
    <source>
        <dbReference type="ARBA" id="ARBA00022692"/>
    </source>
</evidence>
<evidence type="ECO:0000256" key="4">
    <source>
        <dbReference type="ARBA" id="ARBA00022989"/>
    </source>
</evidence>
<gene>
    <name evidence="8" type="ORF">MNEG_3365</name>
</gene>
<dbReference type="PANTHER" id="PTHR14255:SF3">
    <property type="entry name" value="SULFITE EXPORTER TAUE_SAFE FAMILY PROTEIN 5-RELATED"/>
    <property type="match status" value="1"/>
</dbReference>
<dbReference type="GO" id="GO:0031464">
    <property type="term" value="C:Cul4A-RING E3 ubiquitin ligase complex"/>
    <property type="evidence" value="ECO:0007669"/>
    <property type="project" value="TreeGrafter"/>
</dbReference>
<feature type="transmembrane region" description="Helical" evidence="7">
    <location>
        <begin position="656"/>
        <end position="677"/>
    </location>
</feature>
<feature type="transmembrane region" description="Helical" evidence="7">
    <location>
        <begin position="54"/>
        <end position="76"/>
    </location>
</feature>
<feature type="compositionally biased region" description="Low complexity" evidence="6">
    <location>
        <begin position="447"/>
        <end position="466"/>
    </location>
</feature>
<dbReference type="GO" id="GO:0016020">
    <property type="term" value="C:membrane"/>
    <property type="evidence" value="ECO:0007669"/>
    <property type="project" value="UniProtKB-SubCell"/>
</dbReference>
<keyword evidence="3 7" id="KW-0812">Transmembrane</keyword>
<accession>A0A0D2LCY8</accession>
<feature type="transmembrane region" description="Helical" evidence="7">
    <location>
        <begin position="683"/>
        <end position="707"/>
    </location>
</feature>
<organism evidence="8 9">
    <name type="scientific">Monoraphidium neglectum</name>
    <dbReference type="NCBI Taxonomy" id="145388"/>
    <lineage>
        <taxon>Eukaryota</taxon>
        <taxon>Viridiplantae</taxon>
        <taxon>Chlorophyta</taxon>
        <taxon>core chlorophytes</taxon>
        <taxon>Chlorophyceae</taxon>
        <taxon>CS clade</taxon>
        <taxon>Sphaeropleales</taxon>
        <taxon>Selenastraceae</taxon>
        <taxon>Monoraphidium</taxon>
    </lineage>
</organism>
<evidence type="ECO:0000256" key="7">
    <source>
        <dbReference type="SAM" id="Phobius"/>
    </source>
</evidence>
<dbReference type="OrthoDB" id="549777at2759"/>
<keyword evidence="4 7" id="KW-1133">Transmembrane helix</keyword>
<dbReference type="Pfam" id="PF01925">
    <property type="entry name" value="TauE"/>
    <property type="match status" value="2"/>
</dbReference>
<feature type="compositionally biased region" description="Low complexity" evidence="6">
    <location>
        <begin position="331"/>
        <end position="340"/>
    </location>
</feature>
<dbReference type="PANTHER" id="PTHR14255">
    <property type="entry name" value="CEREBLON"/>
    <property type="match status" value="1"/>
</dbReference>
<sequence length="764" mass="76305">MVIALQLVGRAGHANVVPVAPRRVEPGPIDHDEDDTGVRFAFTLRTCLGGLGTLLVAALANLAGIGGGAFYVPLFYAVSGFSLKAATGLSQAAIAGGSLVTTLFNLGMRHPWDPGRPLVDLDLALVLTPAMLLGVSVGVLLNDLVPTWAVLLLLICLLAVDCKAAALRGLTMRAEERSKLAAAKAAAAIRSGPVPRLPPIHITHVTSAPGLPARLQVVISREASRARIADSSDDEEAAGGGGGSSRRGSASGTLAAAGAAAAAVEAVGPASPALARLPADDGGGTPAGRTPLATVPSGDSDGISGEGQPASPRRHGGGAGAGGAGGGAGDAAGCLQSVSGDGERESEGGGFGSRRRRGEDVFEQAMESEGTTGQWDVERQGSQAQQQQQQHQQHQQQEQEQQGARQRSEAWAAQANSNGNGAGHGTGYSGDPEEASASGTGRKRRAGAASTARSGQQQQQHGSPATPSWLSGAGPPPRRRARFQWIKLVSLALLWLGFLGLSALDALLPLCSLQYIVYVLLFLATTLGVTAMFIRAIFLGPANSIAVSHRAGGRKPWLQASPPASLSLGGVASGAGGGGSVGGGSAVLQPLLEAGGGGSGFSGSPDRETLGSEPPESLSTVAAFSAAVAGAAGLLAGAAGLGGGSMLGSALLDFRVATATSAVLLFVSSTAATLSYVMEGRLIFSYAAAFAGCAALGSLLGACFVAAAARRSMRASTAVLLLAAAAAAGAALTAGLGAGGIFKSAAIEVLRIERRLMTTGEITK</sequence>
<name>A0A0D2LCY8_9CHLO</name>
<dbReference type="RefSeq" id="XP_013903608.1">
    <property type="nucleotide sequence ID" value="XM_014048154.1"/>
</dbReference>
<dbReference type="EMBL" id="KK100641">
    <property type="protein sequence ID" value="KIZ04589.1"/>
    <property type="molecule type" value="Genomic_DNA"/>
</dbReference>
<dbReference type="GeneID" id="25736243"/>
<feature type="transmembrane region" description="Helical" evidence="7">
    <location>
        <begin position="118"/>
        <end position="141"/>
    </location>
</feature>
<feature type="transmembrane region" description="Helical" evidence="7">
    <location>
        <begin position="515"/>
        <end position="538"/>
    </location>
</feature>
<feature type="region of interest" description="Disordered" evidence="6">
    <location>
        <begin position="274"/>
        <end position="476"/>
    </location>
</feature>
<feature type="compositionally biased region" description="Gly residues" evidence="6">
    <location>
        <begin position="317"/>
        <end position="330"/>
    </location>
</feature>
<evidence type="ECO:0000256" key="2">
    <source>
        <dbReference type="ARBA" id="ARBA00009142"/>
    </source>
</evidence>
<feature type="transmembrane region" description="Helical" evidence="7">
    <location>
        <begin position="719"/>
        <end position="742"/>
    </location>
</feature>
<dbReference type="KEGG" id="mng:MNEG_3365"/>
<feature type="region of interest" description="Disordered" evidence="6">
    <location>
        <begin position="226"/>
        <end position="251"/>
    </location>
</feature>
<comment type="similarity">
    <text evidence="2">Belongs to the 4-toluene sulfonate uptake permease (TSUP) (TC 2.A.102) family.</text>
</comment>
<feature type="transmembrane region" description="Helical" evidence="7">
    <location>
        <begin position="147"/>
        <end position="170"/>
    </location>
</feature>
<evidence type="ECO:0000256" key="5">
    <source>
        <dbReference type="ARBA" id="ARBA00023136"/>
    </source>
</evidence>
<evidence type="ECO:0000313" key="9">
    <source>
        <dbReference type="Proteomes" id="UP000054498"/>
    </source>
</evidence>
<evidence type="ECO:0000256" key="6">
    <source>
        <dbReference type="SAM" id="MobiDB-lite"/>
    </source>
</evidence>
<keyword evidence="5 7" id="KW-0472">Membrane</keyword>
<dbReference type="InterPro" id="IPR002781">
    <property type="entry name" value="TM_pro_TauE-like"/>
</dbReference>
<feature type="compositionally biased region" description="Low complexity" evidence="6">
    <location>
        <begin position="380"/>
        <end position="419"/>
    </location>
</feature>
<feature type="transmembrane region" description="Helical" evidence="7">
    <location>
        <begin position="488"/>
        <end position="509"/>
    </location>
</feature>
<evidence type="ECO:0000313" key="8">
    <source>
        <dbReference type="EMBL" id="KIZ04589.1"/>
    </source>
</evidence>
<comment type="subcellular location">
    <subcellularLocation>
        <location evidence="1">Membrane</location>
        <topology evidence="1">Multi-pass membrane protein</topology>
    </subcellularLocation>
</comment>
<proteinExistence type="inferred from homology"/>
<dbReference type="AlphaFoldDB" id="A0A0D2LCY8"/>
<dbReference type="STRING" id="145388.A0A0D2LCY8"/>
<feature type="transmembrane region" description="Helical" evidence="7">
    <location>
        <begin position="88"/>
        <end position="106"/>
    </location>
</feature>
<dbReference type="Proteomes" id="UP000054498">
    <property type="component" value="Unassembled WGS sequence"/>
</dbReference>
<keyword evidence="9" id="KW-1185">Reference proteome</keyword>
<dbReference type="GO" id="GO:0016567">
    <property type="term" value="P:protein ubiquitination"/>
    <property type="evidence" value="ECO:0007669"/>
    <property type="project" value="TreeGrafter"/>
</dbReference>
<evidence type="ECO:0000256" key="1">
    <source>
        <dbReference type="ARBA" id="ARBA00004141"/>
    </source>
</evidence>
<protein>
    <recommendedName>
        <fullName evidence="10">Sulfite exporter TauE/SafE</fullName>
    </recommendedName>
</protein>
<evidence type="ECO:0008006" key="10">
    <source>
        <dbReference type="Google" id="ProtNLM"/>
    </source>
</evidence>